<evidence type="ECO:0000313" key="8">
    <source>
        <dbReference type="EMBL" id="KNG74262.1"/>
    </source>
</evidence>
<sequence>MGNTESSLEGEARSPSIIESENSPRNVLERYAKNIRQASKDENEHVDSLKGDLTKAEFRGGPSTPVNKHNYYYSYPCNLDHKEHTNLRYDDVNLRHPCHGREQKRFDEDEESECGNKIRNYKRENDAIACAPPRRRHMCDKNLEALNDINTQNIHDLLGNVLVTAKYEGESIVNNHPHKGTSDVCTALARSFADIGDIIRGIDMFKPNVHDKVEKGLREVFKKIHDEMEGEVKNYYNPDGSGNYYKLREAWWDVNRNKVWEAITCGALPKSAYFMQSEDNKQLFSYLKCGHNKKNDPPTNLDYVPQYLRWFDEWGEEFCRKRNIKLKKVKDSCRNDKERLYCSHDGYDCTRTIWKKGSLHLDKKCTDCSTKCKVFEVWLGNQQEAFKKQKEKYEKEMNGKTSEHDSTNNNINNKYYKDFYKLLEKNDYKTVHGFINLLNKGRYCKETLPGEEVMDFTKTGDRETFYRSQYCQVCPDCGVKYDGTQCTHKSDNDSECVNNEDYKLPWGVKPTNITVLYSGNDQGDITQKLEDFCNSSTNYKDKNNQKWECYYKDENINRCRLEQNTEINKNNPKITSFHNFFELWVTYLLRDTIKWNDKLKTCINNTTTHCIDECNRNCLCFDRWVKQKEEEWNSIKKLFTKKKNMQQSYYSNINNLFEGYFFKVMDKLDKNEAKWKELMENIKKKKNEFSNLKNNRDYLENAIELLLDHLKETSTICKDNNTNEACETSHNATTNPCVKPRGGTQRTKNIKEIAQYFKRSAYEEARNRDLHKLKGKAHEGLYKRGGKGKDFKDNLCRIMIKHSNRNIGFSNGPCDGKGTGDDIQTRFVVGTEWEVDPEHMRKDHEDVIIPPRRRHICTSNLEHLQTDDHPLNGNIVADLVNNSFLGDVLLSAKYEAKKIIQMYKEKNNLKGPKEVTDPKHQTTICRAIRYSFADIGDIIRGRDLWERNGDMVKLQGHLETVFGNIHKSLKGKGNDKYNDDAPKYLKLREDWWEANRAKVWEAMKCDIKYLKDKSRPQSTQSSYCGYSDHTPLDDYIPQKLRWMTEWAEWYCKVQKKEYDKLKEKCKECKDKYNGQGCTKESGTCCTKCTDACNEYNDIIGLWKEQWNIISDKYKELHEQAQMSVSNSGIEASSAAKNHIDRNVIEFLSELYQQDGGKSNKSGTSDQSTVIGTNTRYENVGAYLHDTGNFDDCQLQNEFCDEKSDGKDKEKYAFRDKPQDHDGACGCKGRPKQTVVQIKTKEKAQEKDTECKTVNDILKENDGQKQVEDCHPKKNSNGYPDWKCGNINLVEDPRVCMPPRRQKLCVHFLANDNEIKKLQSQVNLKEAFIKSAAAETFFSWYYYKSKDGEGNELDKELKEGKIPPAFLRSMFYTFGDYRDFLFGTDISKGHGEGSKLKEQIDSLFKNGDQKPPNGKTRQEWWTEYSHEIWEAMLCALVKIGAKKDYLTENYGYNNVKFSDKSNTLEEFAKRPQFLRWLTEWYDDYCYTRQKYLKDVKEKCKSNDQLKCDKECNKKCEDYEKYMKKKKEEWIPQDKYYKDERDKKRFDRQHIGVMVTDYTGTNATDYLNRKFTASCGDKPGSASVVQRNIQLLEKQAYYDADKHCGCTKFIENDGKYTNISSKDDCKGLVKEANAGAIKWQNKGPKNYNNLKELTEEVLFPSRRLRICFHALDGNYTDPEVNDENGLRKRLMEVAATEGYNLGQYYKEKNEKEKETKAEADKYSYDVQPCSAMKYSFYDLRDIIMGYDNLEEDKQDIEKNMKKIFSKNRTSVVEGSDSSTGNPGSSVRTEFWNKNKECVWNAMICGYKKGHGDDNLPKECEEVPDDQPIGSNRGQGTAYQFLRWFTEWGEDFCKKVSKELKTLQKACPQKVCKDADASKKKVCSDACANYKIFIKQWREEYKKQSKKYTEDKTAKKYDNHSVARDAKDAREYLDKQLKKFCENKSGDCEYKCMKDVSTKSLTDVNSQNMPASLDDEPKEVEGKCNCQVPPGPPRARLETPSPRASLTAKATASKKEVKTAPPTKQPKKVENLTTEMRAQTRTRRAAQQTRKRTSTATTTESDVGTMVKAILSNKPDSRGGIEGCNPKTYGQYPKWGCIVGKSKENENGICMPPRRKKLCINNIQYLNYETENKRDNDIKEAFIKCAAIETQFLWLKYIIENPAAENELQNGTIPDEFKRIMYYTYGDYKDMFFGTDISNDKKIITVTNSVTTILNENNKKKQDKKKDEELRKIFWEKNKKFIWEGMIYGLTYHLTDENEKEKIRDNYQYNDMTKLTPSLEEFVKRPQFLRWFTEWAEEFCNKRKEQLKKLEAGCKEYECNGSDDGKTQECAEACVTYQKFIKKWKTEYERQREKFKKDKDGKKYKDYPSTERDIEKATCAHEYLNMKLKELCGNKDCSCMQKPSSQLPKTTQQSQSSDANDMPESLDYVPEEFNKCECPELSKKGSMIHTKKITEPKIPMNCVEKAAYYLSKEAENNMDITLKEKFIPIESTKEKESKNSWTNNNPCDPKKPYAPDKYIGRRNPCENREENRFKVDYEWKCYKNSKFYQEKKRVCVPPRREHMCLRNLDEIKIERLKDSNYLLKMVRRTARNEGIDIIKNFNSENGCAMNPICDTMKYSFADLGDIVRGTDMLRIGGYLPPVEIKLYKVFEYIYGKWRNKNKGRNKYNDVQTFRSAWWDANRKDIWKAMTCKAPEDAKLFRKGRMDGFERITLIQDKCGHKDDPPVDDYIPQRFRWMTEWSEYYCKALIDELEKFKKSCDHCKTTDRCKNDYDKNKCEECKTRCQEYKNFVLKWKSLFDIQSNKYKELYEQPIDTKISAYDHVQNFVQKLKSFKSECSVESFSEYLHETSKCLNYKFNENDGSNIRSYAFEETPKSYKEACSCTLPSKNPLDNCPTDQNKDVCKELQNFTFCSKNDYDNNLDNWNAYLVLNSSDDNKGVLIPPRRRHLCTRPITAYNYRKGDKEILKKKLLTSAFSQGQLLGQKYKSEEELCFEAMKYSYADYSDIIKGTDMMDTSLSEKIKKIFETSNEATENRKTWWEKNRSHVWHAMLCGYISKNKNENVNPEWCNVPTEDGTDQFLRWLMEWAMQACKEKKHLRDSLKTKCRCSNEDNFEASELLRQPGCQNDIRKYISLNILIKNSMENLNIKYKQLKDQSSGNIDNKPSEENVQLYIKSKYSECDLELNDINEIVTGTKNNENNELKEVLKKLHPGSCFDENKAHENHVVVQNKKKEAQAVHPNVFYYFPVNLGSFYQASLFSTHRVAQYDPKNDILKSSISVVIVSALGLIALLFMKKKFKSSVDLLRVIDIPKGDYGMPTLKSKNRYIPYRSGPYKGKTYIYMEGDTSGDEDKYIWDLSSSDITSSESEYEELDINDIYVPGSPKYKTLIEVVLEPSKRDISSDDIPSDYTPSNDTPRTNRFIDDEWNELKHDFVSQYLPNTEPNNNYRSADIPMNTEPNTLYFDNPEEKPFIISIHDRDLYTGKEISYNINMSTNTNNDIPMNARNDSYRDLFHTWFDRHRDMCKQWINKEDILNKLNEGWKKDNDGGNVPIDNRTLNTDVSIQIDMDHGKPKKEFTNMDTNVDTPTMDSILYDLERHNEPFYDIYEDDVYYDVNDDNKTSAHHNNLDVSSKVQIEMDVNTKLAKE</sequence>
<dbReference type="InterPro" id="IPR008602">
    <property type="entry name" value="Duffy-antigen-binding"/>
</dbReference>
<feature type="coiled-coil region" evidence="1">
    <location>
        <begin position="383"/>
        <end position="410"/>
    </location>
</feature>
<dbReference type="GO" id="GO:0016020">
    <property type="term" value="C:membrane"/>
    <property type="evidence" value="ECO:0007669"/>
    <property type="project" value="InterPro"/>
</dbReference>
<feature type="domain" description="Duffy-antigen binding" evidence="4">
    <location>
        <begin position="2935"/>
        <end position="3107"/>
    </location>
</feature>
<feature type="domain" description="Plasmodium falciparum erythrocyte membrane protein 1 acidic terminal segment" evidence="5">
    <location>
        <begin position="3276"/>
        <end position="3505"/>
    </location>
</feature>
<feature type="region of interest" description="Disordered" evidence="2">
    <location>
        <begin position="2401"/>
        <end position="2421"/>
    </location>
</feature>
<dbReference type="InterPro" id="IPR054595">
    <property type="entry name" value="DBL_C"/>
</dbReference>
<feature type="domain" description="Duffy-antigen binding" evidence="4">
    <location>
        <begin position="1294"/>
        <end position="1503"/>
    </location>
</feature>
<dbReference type="Pfam" id="PF03011">
    <property type="entry name" value="PFEMP"/>
    <property type="match status" value="1"/>
</dbReference>
<feature type="coiled-coil region" evidence="1">
    <location>
        <begin position="1737"/>
        <end position="1764"/>
    </location>
</feature>
<dbReference type="InterPro" id="IPR049158">
    <property type="entry name" value="PfEMP1_CIDRalpha1_dom"/>
</dbReference>
<dbReference type="GO" id="GO:0046789">
    <property type="term" value="F:host cell surface receptor binding"/>
    <property type="evidence" value="ECO:0007669"/>
    <property type="project" value="InterPro"/>
</dbReference>
<feature type="domain" description="Duffy-antigen binding" evidence="4">
    <location>
        <begin position="2105"/>
        <end position="2285"/>
    </location>
</feature>
<feature type="domain" description="Duffy-binding-like" evidence="3">
    <location>
        <begin position="580"/>
        <end position="723"/>
    </location>
</feature>
<feature type="domain" description="Duffy-antigen binding" evidence="4">
    <location>
        <begin position="847"/>
        <end position="1041"/>
    </location>
</feature>
<evidence type="ECO:0000259" key="4">
    <source>
        <dbReference type="Pfam" id="PF05424"/>
    </source>
</evidence>
<evidence type="ECO:0000313" key="9">
    <source>
        <dbReference type="Proteomes" id="UP000054562"/>
    </source>
</evidence>
<evidence type="ECO:0000259" key="3">
    <source>
        <dbReference type="Pfam" id="PF03011"/>
    </source>
</evidence>
<dbReference type="InterPro" id="IPR029211">
    <property type="entry name" value="PfEMP1_ATS"/>
</dbReference>
<keyword evidence="1" id="KW-0175">Coiled coil</keyword>
<feature type="domain" description="PfEMP1 CIDRalpha1" evidence="6">
    <location>
        <begin position="511"/>
        <end position="566"/>
    </location>
</feature>
<proteinExistence type="predicted"/>
<evidence type="ECO:0000256" key="1">
    <source>
        <dbReference type="SAM" id="Coils"/>
    </source>
</evidence>
<reference evidence="9" key="2">
    <citation type="submission" date="2015-07" db="EMBL/GenBank/DDBJ databases">
        <title>The genome sequence of Plasmodium falciparum IGH-CR14.</title>
        <authorList>
            <consortium name="The Broad Institute Genome Sequencing Platform"/>
            <person name="Volkman S.K."/>
            <person name="Neafsey D.E."/>
            <person name="Dash A.P."/>
            <person name="Chitnis C.E."/>
            <person name="Hartl D.L."/>
            <person name="Young S.K."/>
            <person name="Kodira C.D."/>
            <person name="Zeng Q."/>
            <person name="Koehrsen M."/>
            <person name="Godfrey P."/>
            <person name="Alvarado L."/>
            <person name="Berlin A."/>
            <person name="Borenstein D."/>
            <person name="Chen Z."/>
            <person name="Engels R."/>
            <person name="Freedman E."/>
            <person name="Gellesch M."/>
            <person name="Goldberg J."/>
            <person name="Griggs A."/>
            <person name="Gujja S."/>
            <person name="Heiman D."/>
            <person name="Hepburn T."/>
            <person name="Howarth C."/>
            <person name="Jen D."/>
            <person name="Larson L."/>
            <person name="Lewis B."/>
            <person name="Mehta T."/>
            <person name="Park D."/>
            <person name="Pearson M."/>
            <person name="Roberts A."/>
            <person name="Saif S."/>
            <person name="Shea T."/>
            <person name="Shenoy N."/>
            <person name="Sisk P."/>
            <person name="Stolte C."/>
            <person name="Sykes S."/>
            <person name="Walk T."/>
            <person name="White J."/>
            <person name="Yandava C."/>
            <person name="Wirth D.F."/>
            <person name="Nusbaum C."/>
            <person name="Birren B."/>
        </authorList>
    </citation>
    <scope>NUCLEOTIDE SEQUENCE [LARGE SCALE GENOMIC DNA]</scope>
    <source>
        <strain evidence="9">IGH-CR14</strain>
    </source>
</reference>
<dbReference type="FunFam" id="1.20.58.830:FF:000005">
    <property type="entry name" value="Erythrocyte membrane protein 1, PfEMP1"/>
    <property type="match status" value="1"/>
</dbReference>
<dbReference type="Proteomes" id="UP000054562">
    <property type="component" value="Unassembled WGS sequence"/>
</dbReference>
<reference evidence="9" key="1">
    <citation type="submission" date="2015-07" db="EMBL/GenBank/DDBJ databases">
        <title>Annotation of Plasmodium falciparum IGH-CR14.</title>
        <authorList>
            <consortium name="The Broad Institute Genome Sequencing Platform"/>
            <person name="Volkman S.K."/>
            <person name="Neafsey D.E."/>
            <person name="Dash A.P."/>
            <person name="Chitnis C.E."/>
            <person name="Hartl D.L."/>
            <person name="Young S.K."/>
            <person name="Zeng Q."/>
            <person name="Koehrsen M."/>
            <person name="Alvarado L."/>
            <person name="Berlin A."/>
            <person name="Borenstein D."/>
            <person name="Chapman S.B."/>
            <person name="Chen Z."/>
            <person name="Engels R."/>
            <person name="Freedman E."/>
            <person name="Gellesch M."/>
            <person name="Goldberg J."/>
            <person name="Griggs A."/>
            <person name="Gujja S."/>
            <person name="Heilman E.R."/>
            <person name="Heiman D.I."/>
            <person name="Howarth C."/>
            <person name="Jen D."/>
            <person name="Larson L."/>
            <person name="Mehta T."/>
            <person name="Neiman D."/>
            <person name="Park D."/>
            <person name="Pearson M."/>
            <person name="Roberts A."/>
            <person name="Saif S."/>
            <person name="Shea T."/>
            <person name="Shenoy N."/>
            <person name="Sisk P."/>
            <person name="Stolte C."/>
            <person name="Sykes S."/>
            <person name="Walk T."/>
            <person name="White J."/>
            <person name="Yandava C."/>
            <person name="Haas B."/>
            <person name="Henn M.R."/>
            <person name="Nusbaum C."/>
            <person name="Birren B."/>
        </authorList>
    </citation>
    <scope>NUCLEOTIDE SEQUENCE [LARGE SCALE GENOMIC DNA]</scope>
    <source>
        <strain evidence="9">IGH-CR14</strain>
    </source>
</reference>
<dbReference type="FunFam" id="1.20.58.830:FF:000021">
    <property type="entry name" value="Erythrocyte membrane protein 1, PfEMP1"/>
    <property type="match status" value="1"/>
</dbReference>
<dbReference type="Gene3D" id="1.20.58.1930">
    <property type="match status" value="1"/>
</dbReference>
<organism evidence="8 9">
    <name type="scientific">Plasmodium falciparum IGH-CR14</name>
    <dbReference type="NCBI Taxonomy" id="580059"/>
    <lineage>
        <taxon>Eukaryota</taxon>
        <taxon>Sar</taxon>
        <taxon>Alveolata</taxon>
        <taxon>Apicomplexa</taxon>
        <taxon>Aconoidasida</taxon>
        <taxon>Haemosporida</taxon>
        <taxon>Plasmodiidae</taxon>
        <taxon>Plasmodium</taxon>
        <taxon>Plasmodium (Laverania)</taxon>
    </lineage>
</organism>
<dbReference type="EMBL" id="GG664978">
    <property type="protein sequence ID" value="KNG74262.1"/>
    <property type="molecule type" value="Genomic_DNA"/>
</dbReference>
<feature type="domain" description="Duffy-antigen binding" evidence="4">
    <location>
        <begin position="1656"/>
        <end position="1809"/>
    </location>
</feature>
<feature type="region of interest" description="Disordered" evidence="2">
    <location>
        <begin position="1"/>
        <end position="25"/>
    </location>
</feature>
<protein>
    <submittedName>
        <fullName evidence="8">FCR3 CSA ligand</fullName>
    </submittedName>
</protein>
<name>A0A0L1I457_PLAFA</name>
<evidence type="ECO:0000259" key="6">
    <source>
        <dbReference type="Pfam" id="PF21807"/>
    </source>
</evidence>
<feature type="domain" description="Duffy-antigen binding" evidence="4">
    <location>
        <begin position="2551"/>
        <end position="2732"/>
    </location>
</feature>
<feature type="compositionally biased region" description="Polar residues" evidence="2">
    <location>
        <begin position="3405"/>
        <end position="3414"/>
    </location>
</feature>
<gene>
    <name evidence="8" type="ORF">PFMG_00471</name>
</gene>
<dbReference type="OrthoDB" id="10495164at2759"/>
<dbReference type="Pfam" id="PF15445">
    <property type="entry name" value="ATS"/>
    <property type="match status" value="2"/>
</dbReference>
<dbReference type="InterPro" id="IPR004258">
    <property type="entry name" value="DBL"/>
</dbReference>
<feature type="domain" description="Duffy-antigen binding" evidence="4">
    <location>
        <begin position="129"/>
        <end position="309"/>
    </location>
</feature>
<evidence type="ECO:0000259" key="5">
    <source>
        <dbReference type="Pfam" id="PF15445"/>
    </source>
</evidence>
<evidence type="ECO:0000256" key="2">
    <source>
        <dbReference type="SAM" id="MobiDB-lite"/>
    </source>
</evidence>
<feature type="compositionally biased region" description="Basic residues" evidence="2">
    <location>
        <begin position="2037"/>
        <end position="2050"/>
    </location>
</feature>
<feature type="region of interest" description="Disordered" evidence="2">
    <location>
        <begin position="3396"/>
        <end position="3415"/>
    </location>
</feature>
<dbReference type="Pfam" id="PF22672">
    <property type="entry name" value="DBL_C"/>
    <property type="match status" value="1"/>
</dbReference>
<dbReference type="Pfam" id="PF21807">
    <property type="entry name" value="PfEMP1_CIDRalpha1_dom"/>
    <property type="match status" value="1"/>
</dbReference>
<dbReference type="Pfam" id="PF05424">
    <property type="entry name" value="Duffy_binding"/>
    <property type="match status" value="7"/>
</dbReference>
<evidence type="ECO:0000259" key="7">
    <source>
        <dbReference type="Pfam" id="PF22672"/>
    </source>
</evidence>
<dbReference type="InterPro" id="IPR044932">
    <property type="entry name" value="PfEMP1_ATS_sf"/>
</dbReference>
<dbReference type="InterPro" id="IPR042202">
    <property type="entry name" value="Duffy-ag-bd_sf"/>
</dbReference>
<feature type="domain" description="Plasmodium falciparum erythrocyte membrane protein 1 acidic terminal segment" evidence="5">
    <location>
        <begin position="3507"/>
        <end position="3640"/>
    </location>
</feature>
<dbReference type="SUPFAM" id="SSF140924">
    <property type="entry name" value="Duffy binding domain-like"/>
    <property type="match status" value="8"/>
</dbReference>
<feature type="region of interest" description="Disordered" evidence="2">
    <location>
        <begin position="1984"/>
        <end position="2057"/>
    </location>
</feature>
<feature type="coiled-coil region" evidence="1">
    <location>
        <begin position="665"/>
        <end position="702"/>
    </location>
</feature>
<dbReference type="Gene3D" id="1.10.1900.40">
    <property type="entry name" value="Acidic terminal segments, variant surface antigen of PfEMP1"/>
    <property type="match status" value="2"/>
</dbReference>
<accession>A0A0L1I457</accession>
<dbReference type="Gene3D" id="1.20.1310.20">
    <property type="entry name" value="Duffy-antigen binding domain"/>
    <property type="match status" value="7"/>
</dbReference>
<dbReference type="Gene3D" id="1.20.58.830">
    <property type="match status" value="7"/>
</dbReference>
<feature type="domain" description="Duffy-binding-like" evidence="7">
    <location>
        <begin position="313"/>
        <end position="468"/>
    </location>
</feature>
<feature type="compositionally biased region" description="Polar residues" evidence="2">
    <location>
        <begin position="2401"/>
        <end position="2416"/>
    </location>
</feature>